<reference evidence="1 2" key="1">
    <citation type="submission" date="2023-10" db="EMBL/GenBank/DDBJ databases">
        <title>Wastewater isolates of ESBL- and carbapenemase-producing Gram-negative bacteria from New Zealand.</title>
        <authorList>
            <person name="Straub C."/>
            <person name="Weaver L."/>
            <person name="Cornelius A."/>
            <person name="Mcgill E."/>
            <person name="Dyet K."/>
            <person name="White L."/>
            <person name="Pattis I."/>
        </authorList>
    </citation>
    <scope>NUCLEOTIDE SEQUENCE [LARGE SCALE GENOMIC DNA]</scope>
    <source>
        <strain evidence="1 2">ESBL35</strain>
    </source>
</reference>
<name>A0ABU7UFZ3_LELAM</name>
<evidence type="ECO:0000313" key="2">
    <source>
        <dbReference type="Proteomes" id="UP001335910"/>
    </source>
</evidence>
<gene>
    <name evidence="1" type="ORF">V4839_20525</name>
</gene>
<dbReference type="Proteomes" id="UP001335910">
    <property type="component" value="Unassembled WGS sequence"/>
</dbReference>
<dbReference type="Pfam" id="PF06755">
    <property type="entry name" value="CbtA_toxin"/>
    <property type="match status" value="1"/>
</dbReference>
<organism evidence="1 2">
    <name type="scientific">Lelliottia amnigena</name>
    <name type="common">Enterobacter amnigenus</name>
    <dbReference type="NCBI Taxonomy" id="61646"/>
    <lineage>
        <taxon>Bacteria</taxon>
        <taxon>Pseudomonadati</taxon>
        <taxon>Pseudomonadota</taxon>
        <taxon>Gammaproteobacteria</taxon>
        <taxon>Enterobacterales</taxon>
        <taxon>Enterobacteriaceae</taxon>
        <taxon>Lelliottia</taxon>
    </lineage>
</organism>
<keyword evidence="2" id="KW-1185">Reference proteome</keyword>
<proteinExistence type="predicted"/>
<dbReference type="EMBL" id="JAZKLI010000001">
    <property type="protein sequence ID" value="MEE9685840.1"/>
    <property type="molecule type" value="Genomic_DNA"/>
</dbReference>
<sequence>MKQLTAPVKVPVSPCLSPEQVWHTLLTYLLNKHYGLTLDDTPFHDGNVISEHVEAGVALVDAVNFLVERYELLRIDRHGFAWLEQSPFLTTLEVLRAS</sequence>
<comment type="caution">
    <text evidence="1">The sequence shown here is derived from an EMBL/GenBank/DDBJ whole genome shotgun (WGS) entry which is preliminary data.</text>
</comment>
<dbReference type="InterPro" id="IPR009610">
    <property type="entry name" value="CbtA_toxin"/>
</dbReference>
<dbReference type="RefSeq" id="WP_331390596.1">
    <property type="nucleotide sequence ID" value="NZ_JAZKLB010000001.1"/>
</dbReference>
<protein>
    <submittedName>
        <fullName evidence="1">TA system toxin CbtA family protein</fullName>
    </submittedName>
</protein>
<accession>A0ABU7UFZ3</accession>
<evidence type="ECO:0000313" key="1">
    <source>
        <dbReference type="EMBL" id="MEE9685840.1"/>
    </source>
</evidence>